<dbReference type="Proteomes" id="UP001500994">
    <property type="component" value="Unassembled WGS sequence"/>
</dbReference>
<feature type="repeat" description="WD" evidence="4">
    <location>
        <begin position="730"/>
        <end position="771"/>
    </location>
</feature>
<keyword evidence="8" id="KW-1185">Reference proteome</keyword>
<feature type="repeat" description="WD" evidence="4">
    <location>
        <begin position="1024"/>
        <end position="1065"/>
    </location>
</feature>
<dbReference type="Gene3D" id="3.40.50.300">
    <property type="entry name" value="P-loop containing nucleotide triphosphate hydrolases"/>
    <property type="match status" value="1"/>
</dbReference>
<feature type="repeat" description="WD" evidence="4">
    <location>
        <begin position="772"/>
        <end position="813"/>
    </location>
</feature>
<feature type="repeat" description="WD" evidence="4">
    <location>
        <begin position="1108"/>
        <end position="1140"/>
    </location>
</feature>
<proteinExistence type="predicted"/>
<keyword evidence="2" id="KW-0677">Repeat</keyword>
<feature type="repeat" description="WD" evidence="4">
    <location>
        <begin position="898"/>
        <end position="939"/>
    </location>
</feature>
<feature type="repeat" description="WD" evidence="4">
    <location>
        <begin position="982"/>
        <end position="1023"/>
    </location>
</feature>
<feature type="transmembrane region" description="Helical" evidence="5">
    <location>
        <begin position="56"/>
        <end position="76"/>
    </location>
</feature>
<keyword evidence="5" id="KW-0812">Transmembrane</keyword>
<evidence type="ECO:0000313" key="7">
    <source>
        <dbReference type="EMBL" id="GAA2657719.1"/>
    </source>
</evidence>
<feature type="repeat" description="WD" evidence="4">
    <location>
        <begin position="814"/>
        <end position="846"/>
    </location>
</feature>
<dbReference type="InterPro" id="IPR011047">
    <property type="entry name" value="Quinoprotein_ADH-like_sf"/>
</dbReference>
<name>A0ABP6E1M8_9ACTN</name>
<keyword evidence="5" id="KW-1133">Transmembrane helix</keyword>
<evidence type="ECO:0000256" key="1">
    <source>
        <dbReference type="ARBA" id="ARBA00022574"/>
    </source>
</evidence>
<evidence type="ECO:0000256" key="5">
    <source>
        <dbReference type="SAM" id="Phobius"/>
    </source>
</evidence>
<feature type="domain" description="NB-ARC" evidence="6">
    <location>
        <begin position="157"/>
        <end position="281"/>
    </location>
</feature>
<organism evidence="7 8">
    <name type="scientific">Streptomyces lunalinharesii</name>
    <dbReference type="NCBI Taxonomy" id="333384"/>
    <lineage>
        <taxon>Bacteria</taxon>
        <taxon>Bacillati</taxon>
        <taxon>Actinomycetota</taxon>
        <taxon>Actinomycetes</taxon>
        <taxon>Kitasatosporales</taxon>
        <taxon>Streptomycetaceae</taxon>
        <taxon>Streptomyces</taxon>
    </lineage>
</organism>
<sequence length="1223" mass="128861">MLARSRHAAAPSLERYARPGVDAIAHVGGGNFSTGVLLEFDEQVINGGAQVRNWKMGLALLAGLGAAVSLFLALAANPATSKERWPGPLDWLRQHPWLWVGVLGGLAVVVAVALTWWQSSPPAAVNDPSPPPPPVVPAWFVDRHQTREAVDEVCRGAGEVGITTSLSGAGGFGKTTLAIAVANHRRVRRQFQSRIYTVTIGRDVRGRSAVAAKVAQATKFITGDTTEFDDPHTAGAHLGRLLDERPRTLLVLDDVWEEEQLAPFLLGGSPCVRLVTTRNPKLLPPTARSIQVDQMSHTQSKAVLTHELPPLREDLVDGLLRVTGRWALLLRLTNRSIVLQTETGADPAAAAGQVLEQLRNLGPKAAANPTADPTTWDLDDPDQRNQAVQASIEAATTLLPPGGAARFTELGIFAEDEDIPVSVVAQLWQATDGLTEHQARVLLAQLHRLSLINLDNTRDGGRISLHDVVRDYLRSELGTANLTRFNGLLIDAIATTLPPAQPLATTAPDPRYAWWQLEVGYLLDHLIDHLLAAGRISSAEAVAGDVRWVEARLHQRGPTAPWTDLARINTAHTRRLARNLLQTAHLLSPTDSPHALVGILHNRLEAHPHWQSQITARRHGAALRPYLANQWPPPDTPNPALQRTLTTPRLDRVLSVAIAPDGTWLAAASADGTVRIWDPASGTCTTTLTGPANLASSVTIASDGTWLAAASADGTVCIWDAVSGTCTATHIGHGSVVSSVAIAPDGTWFAAASSDGRVWIWDPVSGARIITITGHTSVVSSVAIAPDGTWLATVGDDGTVWIWDRDSGTCTTMLTGHGSAVSSVAIAPDGTWLATVGDDATVWIWDPVSVTCTATLTGHSIAVNSVAIAPDGTWLATIGYDATVGIWDLASGTCTATLTGHTDWVTSAAIASDGTWLATASNDGTVRIWDMNSDIETFAHTSNIPPVFSAAIAPDGTWLATASSDGTVGIWDLASGARTTTLTGHTSRVSSVAIAPDGTWLATASSDGTVGIWDPVSGTCTTMLTGHGSAVYSVAIAPDGTWLATASSDGTAGIWDLASGARTTTLTGHTSRVSSVAIAPDGTWLATTSNDKIVRIWDLASGTCTTTLTGHTGAVSSVAIAPDGTWLATTSEDGTVRIWNPVTTVTTALTGHSNGVSSVAIAPDSAWFATTGFDGTVQVWDAREQRTVAIARTDGNLYSCAWTSGHELAVGGQQGIYLFAFRA</sequence>
<accession>A0ABP6E1M8</accession>
<evidence type="ECO:0000259" key="6">
    <source>
        <dbReference type="Pfam" id="PF00931"/>
    </source>
</evidence>
<evidence type="ECO:0000256" key="4">
    <source>
        <dbReference type="PROSITE-ProRule" id="PRU00221"/>
    </source>
</evidence>
<dbReference type="PANTHER" id="PTHR22848">
    <property type="entry name" value="WD40 REPEAT PROTEIN"/>
    <property type="match status" value="1"/>
</dbReference>
<dbReference type="PRINTS" id="PR00320">
    <property type="entry name" value="GPROTEINBRPT"/>
</dbReference>
<dbReference type="SMART" id="SM00320">
    <property type="entry name" value="WD40"/>
    <property type="match status" value="14"/>
</dbReference>
<dbReference type="SUPFAM" id="SSF52540">
    <property type="entry name" value="P-loop containing nucleoside triphosphate hydrolases"/>
    <property type="match status" value="1"/>
</dbReference>
<feature type="repeat" description="WD" evidence="4">
    <location>
        <begin position="1066"/>
        <end position="1107"/>
    </location>
</feature>
<evidence type="ECO:0000313" key="8">
    <source>
        <dbReference type="Proteomes" id="UP001500994"/>
    </source>
</evidence>
<dbReference type="RefSeq" id="WP_344575217.1">
    <property type="nucleotide sequence ID" value="NZ_BAAARK010000006.1"/>
</dbReference>
<dbReference type="InterPro" id="IPR045184">
    <property type="entry name" value="SMU1"/>
</dbReference>
<feature type="repeat" description="WD" evidence="4">
    <location>
        <begin position="646"/>
        <end position="687"/>
    </location>
</feature>
<dbReference type="CDD" id="cd00200">
    <property type="entry name" value="WD40"/>
    <property type="match status" value="2"/>
</dbReference>
<dbReference type="EMBL" id="BAAARK010000006">
    <property type="protein sequence ID" value="GAA2657719.1"/>
    <property type="molecule type" value="Genomic_DNA"/>
</dbReference>
<protein>
    <recommendedName>
        <fullName evidence="3">WD40 repeat-containing protein SMU1</fullName>
    </recommendedName>
</protein>
<gene>
    <name evidence="7" type="ORF">GCM10009864_25290</name>
</gene>
<feature type="repeat" description="WD" evidence="4">
    <location>
        <begin position="940"/>
        <end position="981"/>
    </location>
</feature>
<keyword evidence="1 4" id="KW-0853">WD repeat</keyword>
<dbReference type="Gene3D" id="2.130.10.10">
    <property type="entry name" value="YVTN repeat-like/Quinoprotein amine dehydrogenase"/>
    <property type="match status" value="5"/>
</dbReference>
<dbReference type="PROSITE" id="PS50082">
    <property type="entry name" value="WD_REPEATS_2"/>
    <property type="match status" value="13"/>
</dbReference>
<evidence type="ECO:0000256" key="2">
    <source>
        <dbReference type="ARBA" id="ARBA00022737"/>
    </source>
</evidence>
<dbReference type="SUPFAM" id="SSF50998">
    <property type="entry name" value="Quinoprotein alcohol dehydrogenase-like"/>
    <property type="match status" value="1"/>
</dbReference>
<evidence type="ECO:0000256" key="3">
    <source>
        <dbReference type="ARBA" id="ARBA00026184"/>
    </source>
</evidence>
<dbReference type="InterPro" id="IPR036322">
    <property type="entry name" value="WD40_repeat_dom_sf"/>
</dbReference>
<dbReference type="InterPro" id="IPR036388">
    <property type="entry name" value="WH-like_DNA-bd_sf"/>
</dbReference>
<dbReference type="InterPro" id="IPR020472">
    <property type="entry name" value="WD40_PAC1"/>
</dbReference>
<dbReference type="InterPro" id="IPR019775">
    <property type="entry name" value="WD40_repeat_CS"/>
</dbReference>
<reference evidence="8" key="1">
    <citation type="journal article" date="2019" name="Int. J. Syst. Evol. Microbiol.">
        <title>The Global Catalogue of Microorganisms (GCM) 10K type strain sequencing project: providing services to taxonomists for standard genome sequencing and annotation.</title>
        <authorList>
            <consortium name="The Broad Institute Genomics Platform"/>
            <consortium name="The Broad Institute Genome Sequencing Center for Infectious Disease"/>
            <person name="Wu L."/>
            <person name="Ma J."/>
        </authorList>
    </citation>
    <scope>NUCLEOTIDE SEQUENCE [LARGE SCALE GENOMIC DNA]</scope>
    <source>
        <strain evidence="8">JCM 16374</strain>
    </source>
</reference>
<dbReference type="PROSITE" id="PS00678">
    <property type="entry name" value="WD_REPEATS_1"/>
    <property type="match status" value="5"/>
</dbReference>
<dbReference type="InterPro" id="IPR001680">
    <property type="entry name" value="WD40_rpt"/>
</dbReference>
<dbReference type="InterPro" id="IPR027417">
    <property type="entry name" value="P-loop_NTPase"/>
</dbReference>
<comment type="caution">
    <text evidence="7">The sequence shown here is derived from an EMBL/GenBank/DDBJ whole genome shotgun (WGS) entry which is preliminary data.</text>
</comment>
<dbReference type="SUPFAM" id="SSF50978">
    <property type="entry name" value="WD40 repeat-like"/>
    <property type="match status" value="1"/>
</dbReference>
<dbReference type="Pfam" id="PF00931">
    <property type="entry name" value="NB-ARC"/>
    <property type="match status" value="1"/>
</dbReference>
<feature type="repeat" description="WD" evidence="4">
    <location>
        <begin position="1149"/>
        <end position="1190"/>
    </location>
</feature>
<feature type="repeat" description="WD" evidence="4">
    <location>
        <begin position="688"/>
        <end position="729"/>
    </location>
</feature>
<dbReference type="Gene3D" id="1.10.10.10">
    <property type="entry name" value="Winged helix-like DNA-binding domain superfamily/Winged helix DNA-binding domain"/>
    <property type="match status" value="1"/>
</dbReference>
<feature type="repeat" description="WD" evidence="4">
    <location>
        <begin position="856"/>
        <end position="897"/>
    </location>
</feature>
<dbReference type="InterPro" id="IPR002182">
    <property type="entry name" value="NB-ARC"/>
</dbReference>
<feature type="transmembrane region" description="Helical" evidence="5">
    <location>
        <begin position="97"/>
        <end position="117"/>
    </location>
</feature>
<dbReference type="PROSITE" id="PS50294">
    <property type="entry name" value="WD_REPEATS_REGION"/>
    <property type="match status" value="13"/>
</dbReference>
<dbReference type="Pfam" id="PF00400">
    <property type="entry name" value="WD40"/>
    <property type="match status" value="13"/>
</dbReference>
<keyword evidence="5" id="KW-0472">Membrane</keyword>
<dbReference type="InterPro" id="IPR015943">
    <property type="entry name" value="WD40/YVTN_repeat-like_dom_sf"/>
</dbReference>